<dbReference type="GO" id="GO:0005829">
    <property type="term" value="C:cytosol"/>
    <property type="evidence" value="ECO:0007669"/>
    <property type="project" value="TreeGrafter"/>
</dbReference>
<dbReference type="Pfam" id="PF00216">
    <property type="entry name" value="Bac_DNA_binding"/>
    <property type="match status" value="1"/>
</dbReference>
<dbReference type="InterPro" id="IPR000119">
    <property type="entry name" value="Hist_DNA-bd"/>
</dbReference>
<evidence type="ECO:0008006" key="2">
    <source>
        <dbReference type="Google" id="ProtNLM"/>
    </source>
</evidence>
<dbReference type="GO" id="GO:0030527">
    <property type="term" value="F:structural constituent of chromatin"/>
    <property type="evidence" value="ECO:0007669"/>
    <property type="project" value="InterPro"/>
</dbReference>
<dbReference type="PANTHER" id="PTHR33175">
    <property type="entry name" value="DNA-BINDING PROTEIN HU"/>
    <property type="match status" value="1"/>
</dbReference>
<name>A0A381NY70_9ZZZZ</name>
<evidence type="ECO:0000313" key="1">
    <source>
        <dbReference type="EMBL" id="SUZ59585.1"/>
    </source>
</evidence>
<dbReference type="SMART" id="SM00411">
    <property type="entry name" value="BHL"/>
    <property type="match status" value="1"/>
</dbReference>
<dbReference type="EMBL" id="UINC01000687">
    <property type="protein sequence ID" value="SUZ59585.1"/>
    <property type="molecule type" value="Genomic_DNA"/>
</dbReference>
<dbReference type="AlphaFoldDB" id="A0A381NY70"/>
<reference evidence="1" key="1">
    <citation type="submission" date="2018-05" db="EMBL/GenBank/DDBJ databases">
        <authorList>
            <person name="Lanie J.A."/>
            <person name="Ng W.-L."/>
            <person name="Kazmierczak K.M."/>
            <person name="Andrzejewski T.M."/>
            <person name="Davidsen T.M."/>
            <person name="Wayne K.J."/>
            <person name="Tettelin H."/>
            <person name="Glass J.I."/>
            <person name="Rusch D."/>
            <person name="Podicherti R."/>
            <person name="Tsui H.-C.T."/>
            <person name="Winkler M.E."/>
        </authorList>
    </citation>
    <scope>NUCLEOTIDE SEQUENCE</scope>
</reference>
<gene>
    <name evidence="1" type="ORF">METZ01_LOCUS12439</name>
</gene>
<dbReference type="GO" id="GO:0003677">
    <property type="term" value="F:DNA binding"/>
    <property type="evidence" value="ECO:0007669"/>
    <property type="project" value="InterPro"/>
</dbReference>
<accession>A0A381NY70</accession>
<protein>
    <recommendedName>
        <fullName evidence="2">Integration host factor subunit alpha</fullName>
    </recommendedName>
</protein>
<organism evidence="1">
    <name type="scientific">marine metagenome</name>
    <dbReference type="NCBI Taxonomy" id="408172"/>
    <lineage>
        <taxon>unclassified sequences</taxon>
        <taxon>metagenomes</taxon>
        <taxon>ecological metagenomes</taxon>
    </lineage>
</organism>
<dbReference type="PRINTS" id="PR01727">
    <property type="entry name" value="DNABINDINGHU"/>
</dbReference>
<proteinExistence type="predicted"/>
<dbReference type="SUPFAM" id="SSF47729">
    <property type="entry name" value="IHF-like DNA-binding proteins"/>
    <property type="match status" value="1"/>
</dbReference>
<dbReference type="InterPro" id="IPR010992">
    <property type="entry name" value="IHF-like_DNA-bd_dom_sf"/>
</dbReference>
<sequence length="93" mass="10763">MVKVDIVRAIQLGTDLQFGEAEKLVNDMLEMIKEKLEKGEDVLITGLGKFELHDKKARPGRDPKSKRDYEISARRVVTFHPSKVWRDELNNKN</sequence>
<dbReference type="Gene3D" id="4.10.520.10">
    <property type="entry name" value="IHF-like DNA-binding proteins"/>
    <property type="match status" value="1"/>
</dbReference>
<dbReference type="PANTHER" id="PTHR33175:SF2">
    <property type="entry name" value="INTEGRATION HOST FACTOR SUBUNIT ALPHA"/>
    <property type="match status" value="1"/>
</dbReference>